<evidence type="ECO:0000313" key="1">
    <source>
        <dbReference type="EMBL" id="MBO8472623.1"/>
    </source>
</evidence>
<organism evidence="1 2">
    <name type="scientific">Candidatus Merdivivens pullicola</name>
    <dbReference type="NCBI Taxonomy" id="2840872"/>
    <lineage>
        <taxon>Bacteria</taxon>
        <taxon>Pseudomonadati</taxon>
        <taxon>Bacteroidota</taxon>
        <taxon>Bacteroidia</taxon>
        <taxon>Bacteroidales</taxon>
        <taxon>Muribaculaceae</taxon>
        <taxon>Muribaculaceae incertae sedis</taxon>
        <taxon>Candidatus Merdivivens</taxon>
    </lineage>
</organism>
<reference evidence="1" key="1">
    <citation type="submission" date="2020-10" db="EMBL/GenBank/DDBJ databases">
        <authorList>
            <person name="Gilroy R."/>
        </authorList>
    </citation>
    <scope>NUCLEOTIDE SEQUENCE</scope>
    <source>
        <strain evidence="1">B1-8020</strain>
    </source>
</reference>
<dbReference type="AlphaFoldDB" id="A0A9D9NGV1"/>
<name>A0A9D9NGV1_9BACT</name>
<accession>A0A9D9NGV1</accession>
<comment type="caution">
    <text evidence="1">The sequence shown here is derived from an EMBL/GenBank/DDBJ whole genome shotgun (WGS) entry which is preliminary data.</text>
</comment>
<dbReference type="SUPFAM" id="SSF101898">
    <property type="entry name" value="NHL repeat"/>
    <property type="match status" value="1"/>
</dbReference>
<sequence length="334" mass="37052">MASEWRCLHFKEMIILNTTTQLFIMKPPHIRKIDFFKSLKYFLFIGLTLSSVGCKKPLYSAADGLFICDNDVYIAGSISQGTSMTDCPTLWKNGIPQSIGETGNFNNATSVFVDGNDIYAVINENDIGYLWKNGDKIDIYADEVNSVFVYEGNVYIAGTMNDKPTLWINGHPKYLATSSGSAKKICVYNGDVYVTGYIGSILGNSSAVLWKNGNLHELVDSGEFYDIIFDDSGRMYIAGVMNNYATLWIDGNPVILENRKSTAYSVTIFKDDVYVGGLGFDSTGRSCSRLWKNGAIIHEHMDMGYQIKALASTSDTLYIAGTGKDIIPIWKITE</sequence>
<protein>
    <submittedName>
        <fullName evidence="1">Uncharacterized protein</fullName>
    </submittedName>
</protein>
<reference evidence="1" key="2">
    <citation type="journal article" date="2021" name="PeerJ">
        <title>Extensive microbial diversity within the chicken gut microbiome revealed by metagenomics and culture.</title>
        <authorList>
            <person name="Gilroy R."/>
            <person name="Ravi A."/>
            <person name="Getino M."/>
            <person name="Pursley I."/>
            <person name="Horton D.L."/>
            <person name="Alikhan N.F."/>
            <person name="Baker D."/>
            <person name="Gharbi K."/>
            <person name="Hall N."/>
            <person name="Watson M."/>
            <person name="Adriaenssens E.M."/>
            <person name="Foster-Nyarko E."/>
            <person name="Jarju S."/>
            <person name="Secka A."/>
            <person name="Antonio M."/>
            <person name="Oren A."/>
            <person name="Chaudhuri R.R."/>
            <person name="La Ragione R."/>
            <person name="Hildebrand F."/>
            <person name="Pallen M.J."/>
        </authorList>
    </citation>
    <scope>NUCLEOTIDE SEQUENCE</scope>
    <source>
        <strain evidence="1">B1-8020</strain>
    </source>
</reference>
<proteinExistence type="predicted"/>
<dbReference type="Proteomes" id="UP000823604">
    <property type="component" value="Unassembled WGS sequence"/>
</dbReference>
<dbReference type="EMBL" id="JADIMA010000032">
    <property type="protein sequence ID" value="MBO8472623.1"/>
    <property type="molecule type" value="Genomic_DNA"/>
</dbReference>
<evidence type="ECO:0000313" key="2">
    <source>
        <dbReference type="Proteomes" id="UP000823604"/>
    </source>
</evidence>
<gene>
    <name evidence="1" type="ORF">IAB81_03220</name>
</gene>